<dbReference type="Proteomes" id="UP000184188">
    <property type="component" value="Unassembled WGS sequence"/>
</dbReference>
<feature type="coiled-coil region" evidence="1">
    <location>
        <begin position="277"/>
        <end position="304"/>
    </location>
</feature>
<evidence type="ECO:0000313" key="3">
    <source>
        <dbReference type="EMBL" id="OJJ46360.1"/>
    </source>
</evidence>
<feature type="compositionally biased region" description="Basic residues" evidence="2">
    <location>
        <begin position="1"/>
        <end position="10"/>
    </location>
</feature>
<gene>
    <name evidence="3" type="ORF">ASPZODRAFT_16131</name>
</gene>
<keyword evidence="1" id="KW-0175">Coiled coil</keyword>
<feature type="region of interest" description="Disordered" evidence="2">
    <location>
        <begin position="1"/>
        <end position="123"/>
    </location>
</feature>
<organism evidence="3 4">
    <name type="scientific">Penicilliopsis zonata CBS 506.65</name>
    <dbReference type="NCBI Taxonomy" id="1073090"/>
    <lineage>
        <taxon>Eukaryota</taxon>
        <taxon>Fungi</taxon>
        <taxon>Dikarya</taxon>
        <taxon>Ascomycota</taxon>
        <taxon>Pezizomycotina</taxon>
        <taxon>Eurotiomycetes</taxon>
        <taxon>Eurotiomycetidae</taxon>
        <taxon>Eurotiales</taxon>
        <taxon>Aspergillaceae</taxon>
        <taxon>Penicilliopsis</taxon>
    </lineage>
</organism>
<protein>
    <submittedName>
        <fullName evidence="3">Uncharacterized protein</fullName>
    </submittedName>
</protein>
<dbReference type="RefSeq" id="XP_022580870.1">
    <property type="nucleotide sequence ID" value="XM_022726508.1"/>
</dbReference>
<name>A0A1L9SGK1_9EURO</name>
<dbReference type="OrthoDB" id="4160836at2759"/>
<feature type="compositionally biased region" description="Polar residues" evidence="2">
    <location>
        <begin position="156"/>
        <end position="172"/>
    </location>
</feature>
<proteinExistence type="predicted"/>
<accession>A0A1L9SGK1</accession>
<feature type="compositionally biased region" description="Polar residues" evidence="2">
    <location>
        <begin position="185"/>
        <end position="195"/>
    </location>
</feature>
<keyword evidence="4" id="KW-1185">Reference proteome</keyword>
<evidence type="ECO:0000256" key="1">
    <source>
        <dbReference type="SAM" id="Coils"/>
    </source>
</evidence>
<evidence type="ECO:0000313" key="4">
    <source>
        <dbReference type="Proteomes" id="UP000184188"/>
    </source>
</evidence>
<feature type="compositionally biased region" description="Polar residues" evidence="2">
    <location>
        <begin position="71"/>
        <end position="84"/>
    </location>
</feature>
<feature type="compositionally biased region" description="Basic and acidic residues" evidence="2">
    <location>
        <begin position="85"/>
        <end position="103"/>
    </location>
</feature>
<feature type="region of interest" description="Disordered" evidence="2">
    <location>
        <begin position="147"/>
        <end position="172"/>
    </location>
</feature>
<evidence type="ECO:0000256" key="2">
    <source>
        <dbReference type="SAM" id="MobiDB-lite"/>
    </source>
</evidence>
<dbReference type="VEuPathDB" id="FungiDB:ASPZODRAFT_16131"/>
<reference evidence="4" key="1">
    <citation type="journal article" date="2017" name="Genome Biol.">
        <title>Comparative genomics reveals high biological diversity and specific adaptations in the industrially and medically important fungal genus Aspergillus.</title>
        <authorList>
            <person name="de Vries R.P."/>
            <person name="Riley R."/>
            <person name="Wiebenga A."/>
            <person name="Aguilar-Osorio G."/>
            <person name="Amillis S."/>
            <person name="Uchima C.A."/>
            <person name="Anderluh G."/>
            <person name="Asadollahi M."/>
            <person name="Askin M."/>
            <person name="Barry K."/>
            <person name="Battaglia E."/>
            <person name="Bayram O."/>
            <person name="Benocci T."/>
            <person name="Braus-Stromeyer S.A."/>
            <person name="Caldana C."/>
            <person name="Canovas D."/>
            <person name="Cerqueira G.C."/>
            <person name="Chen F."/>
            <person name="Chen W."/>
            <person name="Choi C."/>
            <person name="Clum A."/>
            <person name="Dos Santos R.A."/>
            <person name="Damasio A.R."/>
            <person name="Diallinas G."/>
            <person name="Emri T."/>
            <person name="Fekete E."/>
            <person name="Flipphi M."/>
            <person name="Freyberg S."/>
            <person name="Gallo A."/>
            <person name="Gournas C."/>
            <person name="Habgood R."/>
            <person name="Hainaut M."/>
            <person name="Harispe M.L."/>
            <person name="Henrissat B."/>
            <person name="Hilden K.S."/>
            <person name="Hope R."/>
            <person name="Hossain A."/>
            <person name="Karabika E."/>
            <person name="Karaffa L."/>
            <person name="Karanyi Z."/>
            <person name="Krasevec N."/>
            <person name="Kuo A."/>
            <person name="Kusch H."/>
            <person name="LaButti K."/>
            <person name="Lagendijk E.L."/>
            <person name="Lapidus A."/>
            <person name="Levasseur A."/>
            <person name="Lindquist E."/>
            <person name="Lipzen A."/>
            <person name="Logrieco A.F."/>
            <person name="MacCabe A."/>
            <person name="Maekelae M.R."/>
            <person name="Malavazi I."/>
            <person name="Melin P."/>
            <person name="Meyer V."/>
            <person name="Mielnichuk N."/>
            <person name="Miskei M."/>
            <person name="Molnar A.P."/>
            <person name="Mule G."/>
            <person name="Ngan C.Y."/>
            <person name="Orejas M."/>
            <person name="Orosz E."/>
            <person name="Ouedraogo J.P."/>
            <person name="Overkamp K.M."/>
            <person name="Park H.-S."/>
            <person name="Perrone G."/>
            <person name="Piumi F."/>
            <person name="Punt P.J."/>
            <person name="Ram A.F."/>
            <person name="Ramon A."/>
            <person name="Rauscher S."/>
            <person name="Record E."/>
            <person name="Riano-Pachon D.M."/>
            <person name="Robert V."/>
            <person name="Roehrig J."/>
            <person name="Ruller R."/>
            <person name="Salamov A."/>
            <person name="Salih N.S."/>
            <person name="Samson R.A."/>
            <person name="Sandor E."/>
            <person name="Sanguinetti M."/>
            <person name="Schuetze T."/>
            <person name="Sepcic K."/>
            <person name="Shelest E."/>
            <person name="Sherlock G."/>
            <person name="Sophianopoulou V."/>
            <person name="Squina F.M."/>
            <person name="Sun H."/>
            <person name="Susca A."/>
            <person name="Todd R.B."/>
            <person name="Tsang A."/>
            <person name="Unkles S.E."/>
            <person name="van de Wiele N."/>
            <person name="van Rossen-Uffink D."/>
            <person name="Oliveira J.V."/>
            <person name="Vesth T.C."/>
            <person name="Visser J."/>
            <person name="Yu J.-H."/>
            <person name="Zhou M."/>
            <person name="Andersen M.R."/>
            <person name="Archer D.B."/>
            <person name="Baker S.E."/>
            <person name="Benoit I."/>
            <person name="Brakhage A.A."/>
            <person name="Braus G.H."/>
            <person name="Fischer R."/>
            <person name="Frisvad J.C."/>
            <person name="Goldman G.H."/>
            <person name="Houbraken J."/>
            <person name="Oakley B."/>
            <person name="Pocsi I."/>
            <person name="Scazzocchio C."/>
            <person name="Seiboth B."/>
            <person name="vanKuyk P.A."/>
            <person name="Wortman J."/>
            <person name="Dyer P.S."/>
            <person name="Grigoriev I.V."/>
        </authorList>
    </citation>
    <scope>NUCLEOTIDE SEQUENCE [LARGE SCALE GENOMIC DNA]</scope>
    <source>
        <strain evidence="4">CBS 506.65</strain>
    </source>
</reference>
<feature type="compositionally biased region" description="Polar residues" evidence="2">
    <location>
        <begin position="38"/>
        <end position="48"/>
    </location>
</feature>
<dbReference type="AlphaFoldDB" id="A0A1L9SGK1"/>
<feature type="region of interest" description="Disordered" evidence="2">
    <location>
        <begin position="185"/>
        <end position="238"/>
    </location>
</feature>
<dbReference type="STRING" id="1073090.A0A1L9SGK1"/>
<sequence>MSTSPAKRRKTSETTAVPVDASQSNRHAVESNRRARPSSRQSFQSPTRASLAKSHPEVLARATSRIPTRIPQPSKNNYGTTGSQDGEKEQVDARVFGLRDRKALRPSLSSTASPTKGPAAITLSPRRRSGGIQAFTAPPRRVSRRIGPTDIIFGTPPTSQLAPEPTESNTPENQLFQGLASVTNESEQGLDTGISSLPEGFGEPDLPPTPTQLGLEEPPGRPQGLLSSSPSKRPERRVRGLTAEDRGLGFLKPKSTIAGDNQRLKAEDERTFVSETILEKQKLRKQLSDDLQRLKDDITELEKWTRRSQESVRDGKPGEADLYSLMSLLASDDPTYQQHAESQPDNTSFSSLIFSLLPFSPIEPPKPSHETSPFPSNPFALQKASQTRPYLTAFAPLNLKAHSNKASMSESDVLIETHTLTLSPPPPFPSNLFNVSVVYRTQPETLSLVNKSLSILLSDEASRIPEDLQSWVNTRLANPLLQLDVSGLCWGINRYWEASISRARMWAEIERKHSKFVEGRTNPNGTRRGSAESDETALTPHNLRLLLPHIERSSVLFSSSDKSRKMLLTCSLILDEWTGEPQLASEISVHGPASTGKRKIEQEAKKLFRALLSEGERVNNEMDTIVRATGAVLNLLFSVGSKELSS</sequence>
<dbReference type="GeneID" id="34612972"/>
<dbReference type="EMBL" id="KV878342">
    <property type="protein sequence ID" value="OJJ46360.1"/>
    <property type="molecule type" value="Genomic_DNA"/>
</dbReference>